<reference evidence="4" key="1">
    <citation type="submission" date="2021-02" db="EMBL/GenBank/DDBJ databases">
        <authorList>
            <person name="Nowell W R."/>
        </authorList>
    </citation>
    <scope>NUCLEOTIDE SEQUENCE</scope>
</reference>
<dbReference type="EMBL" id="CAJOBJ010198550">
    <property type="protein sequence ID" value="CAF4976282.1"/>
    <property type="molecule type" value="Genomic_DNA"/>
</dbReference>
<dbReference type="EMBL" id="CAJOBH010146140">
    <property type="protein sequence ID" value="CAF4827446.1"/>
    <property type="molecule type" value="Genomic_DNA"/>
</dbReference>
<dbReference type="Proteomes" id="UP000681720">
    <property type="component" value="Unassembled WGS sequence"/>
</dbReference>
<dbReference type="EMBL" id="CAJOBJ010102395">
    <property type="protein sequence ID" value="CAF4593863.1"/>
    <property type="molecule type" value="Genomic_DNA"/>
</dbReference>
<dbReference type="Proteomes" id="UP000681967">
    <property type="component" value="Unassembled WGS sequence"/>
</dbReference>
<keyword evidence="1" id="KW-0175">Coiled coil</keyword>
<feature type="non-terminal residue" evidence="4">
    <location>
        <position position="1"/>
    </location>
</feature>
<protein>
    <submittedName>
        <fullName evidence="4">Uncharacterized protein</fullName>
    </submittedName>
</protein>
<evidence type="ECO:0000313" key="4">
    <source>
        <dbReference type="EMBL" id="CAF4976282.1"/>
    </source>
</evidence>
<feature type="coiled-coil region" evidence="1">
    <location>
        <begin position="6"/>
        <end position="33"/>
    </location>
</feature>
<proteinExistence type="predicted"/>
<evidence type="ECO:0000313" key="5">
    <source>
        <dbReference type="Proteomes" id="UP000681720"/>
    </source>
</evidence>
<accession>A0A8S3D7P4</accession>
<name>A0A8S3D7P4_9BILA</name>
<dbReference type="AlphaFoldDB" id="A0A8S3D7P4"/>
<evidence type="ECO:0000313" key="3">
    <source>
        <dbReference type="EMBL" id="CAF4827446.1"/>
    </source>
</evidence>
<evidence type="ECO:0000313" key="2">
    <source>
        <dbReference type="EMBL" id="CAF4593863.1"/>
    </source>
</evidence>
<gene>
    <name evidence="3" type="ORF">BYL167_LOCUS49258</name>
    <name evidence="2" type="ORF">GIL414_LOCUS38618</name>
    <name evidence="4" type="ORF">GIL414_LOCUS55738</name>
</gene>
<feature type="non-terminal residue" evidence="4">
    <location>
        <position position="60"/>
    </location>
</feature>
<evidence type="ECO:0000256" key="1">
    <source>
        <dbReference type="SAM" id="Coils"/>
    </source>
</evidence>
<sequence>SSDFVAESDDNELEILQETVNRLSAENRRLQSTPNSELASLQEELTLVKMRDAEAQVNLN</sequence>
<organism evidence="4 5">
    <name type="scientific">Rotaria magnacalcarata</name>
    <dbReference type="NCBI Taxonomy" id="392030"/>
    <lineage>
        <taxon>Eukaryota</taxon>
        <taxon>Metazoa</taxon>
        <taxon>Spiralia</taxon>
        <taxon>Gnathifera</taxon>
        <taxon>Rotifera</taxon>
        <taxon>Eurotatoria</taxon>
        <taxon>Bdelloidea</taxon>
        <taxon>Philodinida</taxon>
        <taxon>Philodinidae</taxon>
        <taxon>Rotaria</taxon>
    </lineage>
</organism>
<comment type="caution">
    <text evidence="4">The sequence shown here is derived from an EMBL/GenBank/DDBJ whole genome shotgun (WGS) entry which is preliminary data.</text>
</comment>